<dbReference type="InterPro" id="IPR012312">
    <property type="entry name" value="Hemerythrin-like"/>
</dbReference>
<sequence length="355" mass="40188">MGNCSGKQHKPPAGIIPSELLKKTPSVQEKPKVELIPLPLPTPPECINKGSPVVKLYGPANSTATFYIRFGILYKPVSLQYTPSNIVESPVLYCDSDVVSGSPEEIFRYLDSKFPEPPLLVKGGGSVNSFGWFDKTTPLVVWMVNLQHRSMMWHLERMVRWAEDMAHRGGKTKGDPVMGSPKMEMKKFGRNYEALMEIMLEHARMEERVVFPILDKADRGLSKAANEEHGRDLPVMNGIKEDIKSIGVLDLGTPVYQEALLILSNRLKKLKENSKQHFEEEEKELLPYMEATDLGKVQQGKVLEQCLDSMRETHGHNFRFFLEGLLPQDAIHYLDMIIKSSDNNRVSLMLHMVVD</sequence>
<name>A0AAV1C7Q5_OLDCO</name>
<organism evidence="2 3">
    <name type="scientific">Oldenlandia corymbosa var. corymbosa</name>
    <dbReference type="NCBI Taxonomy" id="529605"/>
    <lineage>
        <taxon>Eukaryota</taxon>
        <taxon>Viridiplantae</taxon>
        <taxon>Streptophyta</taxon>
        <taxon>Embryophyta</taxon>
        <taxon>Tracheophyta</taxon>
        <taxon>Spermatophyta</taxon>
        <taxon>Magnoliopsida</taxon>
        <taxon>eudicotyledons</taxon>
        <taxon>Gunneridae</taxon>
        <taxon>Pentapetalae</taxon>
        <taxon>asterids</taxon>
        <taxon>lamiids</taxon>
        <taxon>Gentianales</taxon>
        <taxon>Rubiaceae</taxon>
        <taxon>Rubioideae</taxon>
        <taxon>Spermacoceae</taxon>
        <taxon>Hedyotis-Oldenlandia complex</taxon>
        <taxon>Oldenlandia</taxon>
    </lineage>
</organism>
<evidence type="ECO:0000259" key="1">
    <source>
        <dbReference type="Pfam" id="PF01814"/>
    </source>
</evidence>
<proteinExistence type="predicted"/>
<keyword evidence="3" id="KW-1185">Reference proteome</keyword>
<dbReference type="PANTHER" id="PTHR35739">
    <property type="entry name" value="OS01G0861700 PROTEIN"/>
    <property type="match status" value="1"/>
</dbReference>
<feature type="domain" description="Hemerythrin-like" evidence="1">
    <location>
        <begin position="143"/>
        <end position="288"/>
    </location>
</feature>
<evidence type="ECO:0000313" key="3">
    <source>
        <dbReference type="Proteomes" id="UP001161247"/>
    </source>
</evidence>
<accession>A0AAV1C7Q5</accession>
<evidence type="ECO:0000313" key="2">
    <source>
        <dbReference type="EMBL" id="CAI9091371.1"/>
    </source>
</evidence>
<dbReference type="Pfam" id="PF01814">
    <property type="entry name" value="Hemerythrin"/>
    <property type="match status" value="1"/>
</dbReference>
<dbReference type="PANTHER" id="PTHR35739:SF1">
    <property type="entry name" value="OS01G0861700 PROTEIN"/>
    <property type="match status" value="1"/>
</dbReference>
<dbReference type="AlphaFoldDB" id="A0AAV1C7Q5"/>
<dbReference type="CDD" id="cd12108">
    <property type="entry name" value="Hr-like"/>
    <property type="match status" value="1"/>
</dbReference>
<gene>
    <name evidence="2" type="ORF">OLC1_LOCUS3314</name>
</gene>
<dbReference type="Proteomes" id="UP001161247">
    <property type="component" value="Chromosome 1"/>
</dbReference>
<protein>
    <submittedName>
        <fullName evidence="2">OLC1v1026391C1</fullName>
    </submittedName>
</protein>
<dbReference type="Gene3D" id="1.20.120.520">
    <property type="entry name" value="nmb1532 protein domain like"/>
    <property type="match status" value="1"/>
</dbReference>
<reference evidence="2" key="1">
    <citation type="submission" date="2023-03" db="EMBL/GenBank/DDBJ databases">
        <authorList>
            <person name="Julca I."/>
        </authorList>
    </citation>
    <scope>NUCLEOTIDE SEQUENCE</scope>
</reference>
<dbReference type="EMBL" id="OX459118">
    <property type="protein sequence ID" value="CAI9091371.1"/>
    <property type="molecule type" value="Genomic_DNA"/>
</dbReference>